<organism evidence="9 10">
    <name type="scientific">Camellia sinensis var. sinensis</name>
    <name type="common">China tea</name>
    <dbReference type="NCBI Taxonomy" id="542762"/>
    <lineage>
        <taxon>Eukaryota</taxon>
        <taxon>Viridiplantae</taxon>
        <taxon>Streptophyta</taxon>
        <taxon>Embryophyta</taxon>
        <taxon>Tracheophyta</taxon>
        <taxon>Spermatophyta</taxon>
        <taxon>Magnoliopsida</taxon>
        <taxon>eudicotyledons</taxon>
        <taxon>Gunneridae</taxon>
        <taxon>Pentapetalae</taxon>
        <taxon>asterids</taxon>
        <taxon>Ericales</taxon>
        <taxon>Theaceae</taxon>
        <taxon>Camellia</taxon>
    </lineage>
</organism>
<keyword evidence="6 8" id="KW-0406">Ion transport</keyword>
<comment type="caution">
    <text evidence="9">The sequence shown here is derived from an EMBL/GenBank/DDBJ whole genome shotgun (WGS) entry which is preliminary data.</text>
</comment>
<dbReference type="GO" id="GO:0046961">
    <property type="term" value="F:proton-transporting ATPase activity, rotational mechanism"/>
    <property type="evidence" value="ECO:0007669"/>
    <property type="project" value="InterPro"/>
</dbReference>
<dbReference type="AlphaFoldDB" id="A0A4S4DAR6"/>
<dbReference type="Proteomes" id="UP000306102">
    <property type="component" value="Unassembled WGS sequence"/>
</dbReference>
<sequence length="269" mass="30260">MEYIDNLPAMDPMRSQKMTFVQLIVPAESSHRAVSYLGELGLLQFRDYIDNLPAMDPMRSQKMTFVQLIVPAESSHRAVSYLGELGLLQFRDEKKGEEGGGEKELRAKREGVRMVGEMVGMAVVGESGEGGDGVLGEVVRGWCGKYNLLHEHELIEMNHNIEKLRQTYNELLEFKMVLQKASGFLVSSKSHAVAEERELDDHVYSNDDYADTASLLEQEMRHEPSNQSGLRFISGIISKSKLLSVSDNWWAVVMMVVELAEMAVKVFVT</sequence>
<keyword evidence="10" id="KW-1185">Reference proteome</keyword>
<dbReference type="Pfam" id="PF01496">
    <property type="entry name" value="V_ATPase_I"/>
    <property type="match status" value="1"/>
</dbReference>
<dbReference type="PANTHER" id="PTHR11629">
    <property type="entry name" value="VACUOLAR PROTON ATPASES"/>
    <property type="match status" value="1"/>
</dbReference>
<evidence type="ECO:0000256" key="8">
    <source>
        <dbReference type="RuleBase" id="RU361189"/>
    </source>
</evidence>
<evidence type="ECO:0000313" key="10">
    <source>
        <dbReference type="Proteomes" id="UP000306102"/>
    </source>
</evidence>
<keyword evidence="7" id="KW-0472">Membrane</keyword>
<evidence type="ECO:0000256" key="7">
    <source>
        <dbReference type="ARBA" id="ARBA00023136"/>
    </source>
</evidence>
<dbReference type="InterPro" id="IPR002490">
    <property type="entry name" value="V-ATPase_116kDa_su"/>
</dbReference>
<comment type="similarity">
    <text evidence="2 8">Belongs to the V-ATPase 116 kDa subunit family.</text>
</comment>
<keyword evidence="8" id="KW-0375">Hydrogen ion transport</keyword>
<dbReference type="PANTHER" id="PTHR11629:SF72">
    <property type="entry name" value="V-TYPE PROTON ATPASE SUBUNIT A1"/>
    <property type="match status" value="1"/>
</dbReference>
<dbReference type="GO" id="GO:0016471">
    <property type="term" value="C:vacuolar proton-transporting V-type ATPase complex"/>
    <property type="evidence" value="ECO:0007669"/>
    <property type="project" value="TreeGrafter"/>
</dbReference>
<keyword evidence="4" id="KW-0812">Transmembrane</keyword>
<evidence type="ECO:0000256" key="6">
    <source>
        <dbReference type="ARBA" id="ARBA00023065"/>
    </source>
</evidence>
<evidence type="ECO:0000256" key="2">
    <source>
        <dbReference type="ARBA" id="ARBA00009904"/>
    </source>
</evidence>
<name>A0A4S4DAR6_CAMSN</name>
<evidence type="ECO:0000256" key="1">
    <source>
        <dbReference type="ARBA" id="ARBA00004141"/>
    </source>
</evidence>
<proteinExistence type="inferred from homology"/>
<keyword evidence="3 8" id="KW-0813">Transport</keyword>
<accession>A0A4S4DAR6</accession>
<keyword evidence="5" id="KW-1133">Transmembrane helix</keyword>
<comment type="function">
    <text evidence="8">Essential component of the vacuolar proton pump (V-ATPase), a multimeric enzyme that catalyzes the translocation of protons across the membranes. Required for assembly and activity of the V-ATPase.</text>
</comment>
<dbReference type="GO" id="GO:0033179">
    <property type="term" value="C:proton-transporting V-type ATPase, V0 domain"/>
    <property type="evidence" value="ECO:0007669"/>
    <property type="project" value="InterPro"/>
</dbReference>
<dbReference type="STRING" id="542762.A0A4S4DAR6"/>
<evidence type="ECO:0000256" key="3">
    <source>
        <dbReference type="ARBA" id="ARBA00022448"/>
    </source>
</evidence>
<evidence type="ECO:0000256" key="4">
    <source>
        <dbReference type="ARBA" id="ARBA00022692"/>
    </source>
</evidence>
<reference evidence="9 10" key="1">
    <citation type="journal article" date="2018" name="Proc. Natl. Acad. Sci. U.S.A.">
        <title>Draft genome sequence of Camellia sinensis var. sinensis provides insights into the evolution of the tea genome and tea quality.</title>
        <authorList>
            <person name="Wei C."/>
            <person name="Yang H."/>
            <person name="Wang S."/>
            <person name="Zhao J."/>
            <person name="Liu C."/>
            <person name="Gao L."/>
            <person name="Xia E."/>
            <person name="Lu Y."/>
            <person name="Tai Y."/>
            <person name="She G."/>
            <person name="Sun J."/>
            <person name="Cao H."/>
            <person name="Tong W."/>
            <person name="Gao Q."/>
            <person name="Li Y."/>
            <person name="Deng W."/>
            <person name="Jiang X."/>
            <person name="Wang W."/>
            <person name="Chen Q."/>
            <person name="Zhang S."/>
            <person name="Li H."/>
            <person name="Wu J."/>
            <person name="Wang P."/>
            <person name="Li P."/>
            <person name="Shi C."/>
            <person name="Zheng F."/>
            <person name="Jian J."/>
            <person name="Huang B."/>
            <person name="Shan D."/>
            <person name="Shi M."/>
            <person name="Fang C."/>
            <person name="Yue Y."/>
            <person name="Li F."/>
            <person name="Li D."/>
            <person name="Wei S."/>
            <person name="Han B."/>
            <person name="Jiang C."/>
            <person name="Yin Y."/>
            <person name="Xia T."/>
            <person name="Zhang Z."/>
            <person name="Bennetzen J.L."/>
            <person name="Zhao S."/>
            <person name="Wan X."/>
        </authorList>
    </citation>
    <scope>NUCLEOTIDE SEQUENCE [LARGE SCALE GENOMIC DNA]</scope>
    <source>
        <strain evidence="10">cv. Shuchazao</strain>
        <tissue evidence="9">Leaf</tissue>
    </source>
</reference>
<dbReference type="EMBL" id="SDRB02011892">
    <property type="protein sequence ID" value="THF99631.1"/>
    <property type="molecule type" value="Genomic_DNA"/>
</dbReference>
<gene>
    <name evidence="9" type="ORF">TEA_009943</name>
</gene>
<protein>
    <recommendedName>
        <fullName evidence="8">V-type proton ATPase subunit a</fullName>
    </recommendedName>
</protein>
<dbReference type="GO" id="GO:0051117">
    <property type="term" value="F:ATPase binding"/>
    <property type="evidence" value="ECO:0007669"/>
    <property type="project" value="TreeGrafter"/>
</dbReference>
<evidence type="ECO:0000256" key="5">
    <source>
        <dbReference type="ARBA" id="ARBA00022989"/>
    </source>
</evidence>
<comment type="subcellular location">
    <subcellularLocation>
        <location evidence="1">Membrane</location>
        <topology evidence="1">Multi-pass membrane protein</topology>
    </subcellularLocation>
</comment>
<dbReference type="GO" id="GO:0007035">
    <property type="term" value="P:vacuolar acidification"/>
    <property type="evidence" value="ECO:0007669"/>
    <property type="project" value="TreeGrafter"/>
</dbReference>
<evidence type="ECO:0000313" key="9">
    <source>
        <dbReference type="EMBL" id="THF99631.1"/>
    </source>
</evidence>